<feature type="transmembrane region" description="Helical" evidence="7">
    <location>
        <begin position="371"/>
        <end position="393"/>
    </location>
</feature>
<evidence type="ECO:0000256" key="6">
    <source>
        <dbReference type="ARBA" id="ARBA00023136"/>
    </source>
</evidence>
<dbReference type="CDD" id="cd06261">
    <property type="entry name" value="TM_PBP2"/>
    <property type="match status" value="1"/>
</dbReference>
<evidence type="ECO:0000256" key="3">
    <source>
        <dbReference type="ARBA" id="ARBA00022692"/>
    </source>
</evidence>
<dbReference type="SUPFAM" id="SSF53850">
    <property type="entry name" value="Periplasmic binding protein-like II"/>
    <property type="match status" value="2"/>
</dbReference>
<dbReference type="InterPro" id="IPR035906">
    <property type="entry name" value="MetI-like_sf"/>
</dbReference>
<dbReference type="GO" id="GO:0006865">
    <property type="term" value="P:amino acid transport"/>
    <property type="evidence" value="ECO:0007669"/>
    <property type="project" value="UniProtKB-KW"/>
</dbReference>
<feature type="domain" description="ABC transmembrane type-1" evidence="8">
    <location>
        <begin position="306"/>
        <end position="493"/>
    </location>
</feature>
<reference evidence="9 10" key="1">
    <citation type="submission" date="2016-10" db="EMBL/GenBank/DDBJ databases">
        <authorList>
            <person name="de Groot N.N."/>
        </authorList>
    </citation>
    <scope>NUCLEOTIDE SEQUENCE [LARGE SCALE GENOMIC DNA]</scope>
    <source>
        <strain evidence="9 10">AR40</strain>
    </source>
</reference>
<organism evidence="9 10">
    <name type="scientific">Butyrivibrio fibrisolvens</name>
    <dbReference type="NCBI Taxonomy" id="831"/>
    <lineage>
        <taxon>Bacteria</taxon>
        <taxon>Bacillati</taxon>
        <taxon>Bacillota</taxon>
        <taxon>Clostridia</taxon>
        <taxon>Lachnospirales</taxon>
        <taxon>Lachnospiraceae</taxon>
        <taxon>Butyrivibrio</taxon>
    </lineage>
</organism>
<gene>
    <name evidence="9" type="ORF">SAMN04487884_11636</name>
</gene>
<keyword evidence="6 7" id="KW-0472">Membrane</keyword>
<dbReference type="SMART" id="SM00062">
    <property type="entry name" value="PBPb"/>
    <property type="match status" value="2"/>
</dbReference>
<dbReference type="SUPFAM" id="SSF161098">
    <property type="entry name" value="MetI-like"/>
    <property type="match status" value="1"/>
</dbReference>
<keyword evidence="7" id="KW-0813">Transport</keyword>
<keyword evidence="5 7" id="KW-1133">Transmembrane helix</keyword>
<feature type="transmembrane region" description="Helical" evidence="7">
    <location>
        <begin position="299"/>
        <end position="328"/>
    </location>
</feature>
<dbReference type="GO" id="GO:0005886">
    <property type="term" value="C:plasma membrane"/>
    <property type="evidence" value="ECO:0007669"/>
    <property type="project" value="UniProtKB-SubCell"/>
</dbReference>
<comment type="similarity">
    <text evidence="2">Belongs to the binding-protein-dependent transport system permease family. HisMQ subfamily.</text>
</comment>
<dbReference type="InterPro" id="IPR001638">
    <property type="entry name" value="Solute-binding_3/MltF_N"/>
</dbReference>
<evidence type="ECO:0000256" key="7">
    <source>
        <dbReference type="RuleBase" id="RU363032"/>
    </source>
</evidence>
<dbReference type="PROSITE" id="PS50928">
    <property type="entry name" value="ABC_TM1"/>
    <property type="match status" value="1"/>
</dbReference>
<sequence>MKKFLSLATFLFTSLFISLSIIISAPLSFAFESSEGEGIYKTLDDLKGARIGVQQGSFYADLVNERIEDANISYFISLVDELNALKAGKIDAFVAEEPTLNAMSEGDDSFTFVPEYLEEEYYGCAFPKTDASKALNAQISEYIARIKEDGTLDQINDAWFGEDETLQVIPDYDTLPATNGILKVATEPEYPPFEYIRDGQVVGFDFDIVYRFCLEYGYGLDIQMMSFDGILPAVQSGKCDFAISALGITDERKESVDFSESYYVSRSVLVVLKKEKGTTSFLSSVVSGFDKTFFRENRYMLFIQGAGTTLLITLSSILFGTILGFIVYMLCRKGNVVANMITGICVYLVQGMPVVVLLMILYYVIFAKSRISGVSVSIIAFTLVFAASVYSMIRMGVGAVDKGQTEASYALGYSDISTFFKIVLPQAIPHFLPSYKGEVISLIKATAIVGYVAVQDLTKMGDIIRGRTYDAFFPLIAVAVIYFILGGLLTFIVGRIETDVDPKRRNKDKILKGVKTDD</sequence>
<dbReference type="InterPro" id="IPR043429">
    <property type="entry name" value="ArtM/GltK/GlnP/TcyL/YhdX-like"/>
</dbReference>
<evidence type="ECO:0000313" key="10">
    <source>
        <dbReference type="Proteomes" id="UP000182584"/>
    </source>
</evidence>
<dbReference type="Pfam" id="PF00497">
    <property type="entry name" value="SBP_bac_3"/>
    <property type="match status" value="1"/>
</dbReference>
<dbReference type="EMBL" id="FOGJ01000016">
    <property type="protein sequence ID" value="SES01096.1"/>
    <property type="molecule type" value="Genomic_DNA"/>
</dbReference>
<evidence type="ECO:0000259" key="8">
    <source>
        <dbReference type="PROSITE" id="PS50928"/>
    </source>
</evidence>
<evidence type="ECO:0000313" key="9">
    <source>
        <dbReference type="EMBL" id="SES01096.1"/>
    </source>
</evidence>
<dbReference type="Gene3D" id="3.40.190.10">
    <property type="entry name" value="Periplasmic binding protein-like II"/>
    <property type="match status" value="4"/>
</dbReference>
<keyword evidence="3 7" id="KW-0812">Transmembrane</keyword>
<proteinExistence type="inferred from homology"/>
<dbReference type="Gene3D" id="1.10.3720.10">
    <property type="entry name" value="MetI-like"/>
    <property type="match status" value="1"/>
</dbReference>
<feature type="transmembrane region" description="Helical" evidence="7">
    <location>
        <begin position="340"/>
        <end position="365"/>
    </location>
</feature>
<dbReference type="OrthoDB" id="9787841at2"/>
<evidence type="ECO:0000256" key="4">
    <source>
        <dbReference type="ARBA" id="ARBA00022970"/>
    </source>
</evidence>
<dbReference type="Proteomes" id="UP000182584">
    <property type="component" value="Unassembled WGS sequence"/>
</dbReference>
<evidence type="ECO:0000256" key="1">
    <source>
        <dbReference type="ARBA" id="ARBA00004141"/>
    </source>
</evidence>
<comment type="subcellular location">
    <subcellularLocation>
        <location evidence="7">Cell membrane</location>
        <topology evidence="7">Multi-pass membrane protein</topology>
    </subcellularLocation>
    <subcellularLocation>
        <location evidence="1">Membrane</location>
        <topology evidence="1">Multi-pass membrane protein</topology>
    </subcellularLocation>
</comment>
<dbReference type="AlphaFoldDB" id="A0A1H9TV90"/>
<dbReference type="PANTHER" id="PTHR30614:SF20">
    <property type="entry name" value="GLUTAMINE TRANSPORT SYSTEM PERMEASE PROTEIN GLNP"/>
    <property type="match status" value="1"/>
</dbReference>
<dbReference type="RefSeq" id="WP_074756765.1">
    <property type="nucleotide sequence ID" value="NZ_FOGJ01000016.1"/>
</dbReference>
<name>A0A1H9TV90_BUTFI</name>
<dbReference type="GO" id="GO:0055085">
    <property type="term" value="P:transmembrane transport"/>
    <property type="evidence" value="ECO:0007669"/>
    <property type="project" value="InterPro"/>
</dbReference>
<feature type="transmembrane region" description="Helical" evidence="7">
    <location>
        <begin position="472"/>
        <end position="493"/>
    </location>
</feature>
<dbReference type="InterPro" id="IPR000515">
    <property type="entry name" value="MetI-like"/>
</dbReference>
<dbReference type="PANTHER" id="PTHR30614">
    <property type="entry name" value="MEMBRANE COMPONENT OF AMINO ACID ABC TRANSPORTER"/>
    <property type="match status" value="1"/>
</dbReference>
<keyword evidence="4" id="KW-0029">Amino-acid transport</keyword>
<protein>
    <submittedName>
        <fullName evidence="9">Polar amino acid transport system substrate-binding protein</fullName>
    </submittedName>
</protein>
<evidence type="ECO:0000256" key="2">
    <source>
        <dbReference type="ARBA" id="ARBA00010072"/>
    </source>
</evidence>
<evidence type="ECO:0000256" key="5">
    <source>
        <dbReference type="ARBA" id="ARBA00022989"/>
    </source>
</evidence>
<dbReference type="Pfam" id="PF00528">
    <property type="entry name" value="BPD_transp_1"/>
    <property type="match status" value="1"/>
</dbReference>
<accession>A0A1H9TV90</accession>